<sequence>MDPGVELLPLGEHPFDPATYRPAIHVLPPDGLRQFRSFERHVAPELLLREPTSHLSFSVSEEGSHTIRGYGNTGAREWYDELPDAVRRIVDRAGFDAFCRGLSKLSTCRPLLAALAERWWDTTDSFHFSVAGDMTMTPHDFSMLTGIGVGGDPIPFDIAMDEWTAAQVYLLGEAPPLARPGFVRYSWFKVQFRVQPALKEEAQMTQEDVESALVDVRDILHYDWGGAALSPLYGYMSSASRGSGQLLGGYWRAWELWVYAYFPRLAPVPVVETPLAVPFSSRFDGRCTRRPRETFGFFRRYFDTITPAEITWRPWAPLAAAMRGRFPGAEETLRFQILLEGPVCRAWYLGERFLCQTLGLPEQIVSVPPPTDMRETERLTSEQMDDYTIGWEEAGFRGTGDYQEYVRTYLMRPLSGRRAEGARPVASTAGAGAGVGVEAARRARVRGRGGVQGGRGAGWPALPAVLTFQGQGGATYQIPFAPPSADHEFVGVPDLPPASSEYTRQSLAMNASMMGMLQRTFDLLALYSIPPPFQIPMAGGAPAGPSVPARGRDGEGRIFPRTRGGRTHVGSSSRAPVPDDDDDVESKAEAEAESESSEEETGGGSSSGSDDDADDAPGPSSRKRTRTD</sequence>
<dbReference type="PANTHER" id="PTHR46033">
    <property type="entry name" value="PROTEIN MAIN-LIKE 2"/>
    <property type="match status" value="1"/>
</dbReference>
<protein>
    <recommendedName>
        <fullName evidence="2">Aminotransferase-like plant mobile domain-containing protein</fullName>
    </recommendedName>
</protein>
<gene>
    <name evidence="3" type="ORF">HYC85_028603</name>
</gene>
<organism evidence="3 4">
    <name type="scientific">Camellia sinensis</name>
    <name type="common">Tea plant</name>
    <name type="synonym">Thea sinensis</name>
    <dbReference type="NCBI Taxonomy" id="4442"/>
    <lineage>
        <taxon>Eukaryota</taxon>
        <taxon>Viridiplantae</taxon>
        <taxon>Streptophyta</taxon>
        <taxon>Embryophyta</taxon>
        <taxon>Tracheophyta</taxon>
        <taxon>Spermatophyta</taxon>
        <taxon>Magnoliopsida</taxon>
        <taxon>eudicotyledons</taxon>
        <taxon>Gunneridae</taxon>
        <taxon>Pentapetalae</taxon>
        <taxon>asterids</taxon>
        <taxon>Ericales</taxon>
        <taxon>Theaceae</taxon>
        <taxon>Camellia</taxon>
    </lineage>
</organism>
<dbReference type="AlphaFoldDB" id="A0A7J7FVR4"/>
<feature type="region of interest" description="Disordered" evidence="1">
    <location>
        <begin position="538"/>
        <end position="628"/>
    </location>
</feature>
<feature type="compositionally biased region" description="Acidic residues" evidence="1">
    <location>
        <begin position="591"/>
        <end position="601"/>
    </location>
</feature>
<evidence type="ECO:0000313" key="3">
    <source>
        <dbReference type="EMBL" id="KAF5932432.1"/>
    </source>
</evidence>
<dbReference type="Proteomes" id="UP000593564">
    <property type="component" value="Unassembled WGS sequence"/>
</dbReference>
<keyword evidence="4" id="KW-1185">Reference proteome</keyword>
<feature type="compositionally biased region" description="Low complexity" evidence="1">
    <location>
        <begin position="538"/>
        <end position="549"/>
    </location>
</feature>
<reference evidence="3 4" key="2">
    <citation type="submission" date="2020-07" db="EMBL/GenBank/DDBJ databases">
        <title>Genome assembly of wild tea tree DASZ reveals pedigree and selection history of tea varieties.</title>
        <authorList>
            <person name="Zhang W."/>
        </authorList>
    </citation>
    <scope>NUCLEOTIDE SEQUENCE [LARGE SCALE GENOMIC DNA]</scope>
    <source>
        <strain evidence="4">cv. G240</strain>
        <tissue evidence="3">Leaf</tissue>
    </source>
</reference>
<feature type="domain" description="Aminotransferase-like plant mobile" evidence="2">
    <location>
        <begin position="105"/>
        <end position="364"/>
    </location>
</feature>
<dbReference type="InterPro" id="IPR019557">
    <property type="entry name" value="AminoTfrase-like_pln_mobile"/>
</dbReference>
<evidence type="ECO:0000256" key="1">
    <source>
        <dbReference type="SAM" id="MobiDB-lite"/>
    </source>
</evidence>
<dbReference type="PANTHER" id="PTHR46033:SF8">
    <property type="entry name" value="PROTEIN MAINTENANCE OF MERISTEMS-LIKE"/>
    <property type="match status" value="1"/>
</dbReference>
<dbReference type="Pfam" id="PF10536">
    <property type="entry name" value="PMD"/>
    <property type="match status" value="1"/>
</dbReference>
<dbReference type="InterPro" id="IPR044824">
    <property type="entry name" value="MAIN-like"/>
</dbReference>
<dbReference type="GO" id="GO:0010073">
    <property type="term" value="P:meristem maintenance"/>
    <property type="evidence" value="ECO:0007669"/>
    <property type="project" value="InterPro"/>
</dbReference>
<name>A0A7J7FVR4_CAMSI</name>
<evidence type="ECO:0000313" key="4">
    <source>
        <dbReference type="Proteomes" id="UP000593564"/>
    </source>
</evidence>
<accession>A0A7J7FVR4</accession>
<evidence type="ECO:0000259" key="2">
    <source>
        <dbReference type="Pfam" id="PF10536"/>
    </source>
</evidence>
<reference evidence="4" key="1">
    <citation type="journal article" date="2020" name="Nat. Commun.">
        <title>Genome assembly of wild tea tree DASZ reveals pedigree and selection history of tea varieties.</title>
        <authorList>
            <person name="Zhang W."/>
            <person name="Zhang Y."/>
            <person name="Qiu H."/>
            <person name="Guo Y."/>
            <person name="Wan H."/>
            <person name="Zhang X."/>
            <person name="Scossa F."/>
            <person name="Alseekh S."/>
            <person name="Zhang Q."/>
            <person name="Wang P."/>
            <person name="Xu L."/>
            <person name="Schmidt M.H."/>
            <person name="Jia X."/>
            <person name="Li D."/>
            <person name="Zhu A."/>
            <person name="Guo F."/>
            <person name="Chen W."/>
            <person name="Ni D."/>
            <person name="Usadel B."/>
            <person name="Fernie A.R."/>
            <person name="Wen W."/>
        </authorList>
    </citation>
    <scope>NUCLEOTIDE SEQUENCE [LARGE SCALE GENOMIC DNA]</scope>
    <source>
        <strain evidence="4">cv. G240</strain>
    </source>
</reference>
<comment type="caution">
    <text evidence="3">The sequence shown here is derived from an EMBL/GenBank/DDBJ whole genome shotgun (WGS) entry which is preliminary data.</text>
</comment>
<proteinExistence type="predicted"/>
<dbReference type="EMBL" id="JACBKZ010000014">
    <property type="protein sequence ID" value="KAF5932432.1"/>
    <property type="molecule type" value="Genomic_DNA"/>
</dbReference>